<dbReference type="EMBL" id="NEMB01000003">
    <property type="protein sequence ID" value="PQQ66213.1"/>
    <property type="molecule type" value="Genomic_DNA"/>
</dbReference>
<feature type="transmembrane region" description="Helical" evidence="3">
    <location>
        <begin position="6"/>
        <end position="24"/>
    </location>
</feature>
<evidence type="ECO:0008006" key="6">
    <source>
        <dbReference type="Google" id="ProtNLM"/>
    </source>
</evidence>
<dbReference type="Proteomes" id="UP000239720">
    <property type="component" value="Unassembled WGS sequence"/>
</dbReference>
<sequence>MSDGKVAVLVDGSPLVLVFPAVFVDFLSSPEDYYVRFYFGTFIRMLRYIAFVIALFLPSIYVAMTTYHQEMIPMSLLTTLIAVRAAVPFPAVIEALLMEFTFEVLRKAGIRLPKPIGEAVSIVGALILGELAVSVGIVSNVMVIIVAFTGIASFVIPKYNQSISIRLLRFPLMILAGSTGLFGIITGFLFLLIHLVSLRSFGVPYFSPFSPLSLPDWKDSMVRFPIWTLRKKPEFMKKRSSKIR</sequence>
<feature type="transmembrane region" description="Helical" evidence="3">
    <location>
        <begin position="45"/>
        <end position="64"/>
    </location>
</feature>
<comment type="caution">
    <text evidence="4">The sequence shown here is derived from an EMBL/GenBank/DDBJ whole genome shotgun (WGS) entry which is preliminary data.</text>
</comment>
<proteinExistence type="inferred from homology"/>
<name>A0A2S8R8U3_9FIRM</name>
<dbReference type="PANTHER" id="PTHR22550:SF5">
    <property type="entry name" value="LEUCINE ZIPPER PROTEIN 4"/>
    <property type="match status" value="1"/>
</dbReference>
<dbReference type="AlphaFoldDB" id="A0A2S8R8U3"/>
<evidence type="ECO:0000313" key="4">
    <source>
        <dbReference type="EMBL" id="PQQ66213.1"/>
    </source>
</evidence>
<evidence type="ECO:0000313" key="5">
    <source>
        <dbReference type="Proteomes" id="UP000239720"/>
    </source>
</evidence>
<dbReference type="Pfam" id="PF03323">
    <property type="entry name" value="GerA"/>
    <property type="match status" value="1"/>
</dbReference>
<dbReference type="InterPro" id="IPR004995">
    <property type="entry name" value="Spore_Ger"/>
</dbReference>
<dbReference type="GO" id="GO:0009847">
    <property type="term" value="P:spore germination"/>
    <property type="evidence" value="ECO:0007669"/>
    <property type="project" value="InterPro"/>
</dbReference>
<accession>A0A2S8R8U3</accession>
<dbReference type="GO" id="GO:0016020">
    <property type="term" value="C:membrane"/>
    <property type="evidence" value="ECO:0007669"/>
    <property type="project" value="InterPro"/>
</dbReference>
<keyword evidence="3" id="KW-0812">Transmembrane</keyword>
<keyword evidence="3" id="KW-1133">Transmembrane helix</keyword>
<evidence type="ECO:0000256" key="1">
    <source>
        <dbReference type="ARBA" id="ARBA00005278"/>
    </source>
</evidence>
<reference evidence="4 5" key="1">
    <citation type="journal article" date="2018" name="Syst. Appl. Microbiol.">
        <title>Characterization and high-quality draft genome sequence of Herbivorax saccincola A7, an anaerobic, alkaliphilic, thermophilic, cellulolytic, and xylanolytic bacterium.</title>
        <authorList>
            <person name="Aikawa S."/>
            <person name="Baramee S."/>
            <person name="Sermsathanaswadi J."/>
            <person name="Thianheng P."/>
            <person name="Tachaapaikoon C."/>
            <person name="Shikata A."/>
            <person name="Waeonukul R."/>
            <person name="Pason P."/>
            <person name="Ratanakhanokchai K."/>
            <person name="Kosugi A."/>
        </authorList>
    </citation>
    <scope>NUCLEOTIDE SEQUENCE [LARGE SCALE GENOMIC DNA]</scope>
    <source>
        <strain evidence="4 5">A7</strain>
    </source>
</reference>
<comment type="similarity">
    <text evidence="1">Belongs to the GerABKA family.</text>
</comment>
<dbReference type="PANTHER" id="PTHR22550">
    <property type="entry name" value="SPORE GERMINATION PROTEIN"/>
    <property type="match status" value="1"/>
</dbReference>
<feature type="transmembrane region" description="Helical" evidence="3">
    <location>
        <begin position="143"/>
        <end position="160"/>
    </location>
</feature>
<feature type="transmembrane region" description="Helical" evidence="3">
    <location>
        <begin position="172"/>
        <end position="196"/>
    </location>
</feature>
<dbReference type="InterPro" id="IPR050768">
    <property type="entry name" value="UPF0353/GerABKA_families"/>
</dbReference>
<evidence type="ECO:0000256" key="2">
    <source>
        <dbReference type="ARBA" id="ARBA00023136"/>
    </source>
</evidence>
<feature type="transmembrane region" description="Helical" evidence="3">
    <location>
        <begin position="76"/>
        <end position="98"/>
    </location>
</feature>
<protein>
    <recommendedName>
        <fullName evidence="6">GerA spore germination protein</fullName>
    </recommendedName>
</protein>
<gene>
    <name evidence="4" type="ORF">B9R14_05240</name>
</gene>
<evidence type="ECO:0000256" key="3">
    <source>
        <dbReference type="SAM" id="Phobius"/>
    </source>
</evidence>
<dbReference type="OrthoDB" id="1726708at2"/>
<organism evidence="4 5">
    <name type="scientific">Acetivibrio saccincola</name>
    <dbReference type="NCBI Taxonomy" id="1677857"/>
    <lineage>
        <taxon>Bacteria</taxon>
        <taxon>Bacillati</taxon>
        <taxon>Bacillota</taxon>
        <taxon>Clostridia</taxon>
        <taxon>Eubacteriales</taxon>
        <taxon>Oscillospiraceae</taxon>
        <taxon>Acetivibrio</taxon>
    </lineage>
</organism>
<keyword evidence="2 3" id="KW-0472">Membrane</keyword>